<accession>A0A1I4W5C7</accession>
<evidence type="ECO:0000256" key="7">
    <source>
        <dbReference type="SAM" id="SignalP"/>
    </source>
</evidence>
<reference evidence="10" key="1">
    <citation type="submission" date="2016-10" db="EMBL/GenBank/DDBJ databases">
        <authorList>
            <person name="Varghese N."/>
            <person name="Submissions S."/>
        </authorList>
    </citation>
    <scope>NUCLEOTIDE SEQUENCE [LARGE SCALE GENOMIC DNA]</scope>
    <source>
        <strain evidence="10">N6PO6</strain>
    </source>
</reference>
<evidence type="ECO:0000256" key="1">
    <source>
        <dbReference type="ARBA" id="ARBA00022475"/>
    </source>
</evidence>
<gene>
    <name evidence="9" type="ORF">SAMN05216516_102303</name>
</gene>
<feature type="chain" id="PRO_5017244507" description="Lipoprotein YgdI/YgdR-like SH3-like domain-containing protein" evidence="7">
    <location>
        <begin position="19"/>
        <end position="71"/>
    </location>
</feature>
<evidence type="ECO:0000259" key="8">
    <source>
        <dbReference type="Pfam" id="PF06004"/>
    </source>
</evidence>
<dbReference type="PANTHER" id="PTHR37011:SF1">
    <property type="entry name" value="POT FAMILY PEPTIDE TRANSPORT PROTEIN"/>
    <property type="match status" value="1"/>
</dbReference>
<dbReference type="EMBL" id="FOVC01000002">
    <property type="protein sequence ID" value="SFN08761.1"/>
    <property type="molecule type" value="Genomic_DNA"/>
</dbReference>
<evidence type="ECO:0000256" key="3">
    <source>
        <dbReference type="ARBA" id="ARBA00023136"/>
    </source>
</evidence>
<proteinExistence type="predicted"/>
<evidence type="ECO:0000256" key="4">
    <source>
        <dbReference type="ARBA" id="ARBA00023139"/>
    </source>
</evidence>
<feature type="compositionally biased region" description="Basic and acidic residues" evidence="6">
    <location>
        <begin position="52"/>
        <end position="61"/>
    </location>
</feature>
<dbReference type="Proteomes" id="UP000242222">
    <property type="component" value="Unassembled WGS sequence"/>
</dbReference>
<dbReference type="Pfam" id="PF06004">
    <property type="entry name" value="DUF903"/>
    <property type="match status" value="1"/>
</dbReference>
<dbReference type="PROSITE" id="PS51257">
    <property type="entry name" value="PROKAR_LIPOPROTEIN"/>
    <property type="match status" value="1"/>
</dbReference>
<keyword evidence="4" id="KW-0564">Palmitate</keyword>
<dbReference type="Gene3D" id="2.30.30.100">
    <property type="match status" value="1"/>
</dbReference>
<keyword evidence="5" id="KW-0449">Lipoprotein</keyword>
<evidence type="ECO:0000256" key="6">
    <source>
        <dbReference type="SAM" id="MobiDB-lite"/>
    </source>
</evidence>
<keyword evidence="2 7" id="KW-0732">Signal</keyword>
<keyword evidence="10" id="KW-1185">Reference proteome</keyword>
<dbReference type="PANTHER" id="PTHR37011">
    <property type="entry name" value="POT FAMILY PEPTIDE TRANSPORT PROTEIN-RELATED"/>
    <property type="match status" value="1"/>
</dbReference>
<keyword evidence="3" id="KW-0472">Membrane</keyword>
<protein>
    <recommendedName>
        <fullName evidence="8">Lipoprotein YgdI/YgdR-like SH3-like domain-containing protein</fullName>
    </recommendedName>
</protein>
<dbReference type="OrthoDB" id="6520455at2"/>
<evidence type="ECO:0000313" key="9">
    <source>
        <dbReference type="EMBL" id="SFN08761.1"/>
    </source>
</evidence>
<evidence type="ECO:0000256" key="2">
    <source>
        <dbReference type="ARBA" id="ARBA00022729"/>
    </source>
</evidence>
<dbReference type="InterPro" id="IPR010920">
    <property type="entry name" value="LSM_dom_sf"/>
</dbReference>
<feature type="signal peptide" evidence="7">
    <location>
        <begin position="1"/>
        <end position="18"/>
    </location>
</feature>
<keyword evidence="1" id="KW-1003">Cell membrane</keyword>
<dbReference type="AlphaFoldDB" id="A0A1I4W5C7"/>
<evidence type="ECO:0000256" key="5">
    <source>
        <dbReference type="ARBA" id="ARBA00023288"/>
    </source>
</evidence>
<dbReference type="SUPFAM" id="SSF50182">
    <property type="entry name" value="Sm-like ribonucleoproteins"/>
    <property type="match status" value="1"/>
</dbReference>
<sequence>MKWIVPGLIATCALFLSACSSNYVMTTKDGQMIMTNGKPLIDRETGLVSYRDESGHEKQINGDEVSSMVER</sequence>
<dbReference type="InterPro" id="IPR010305">
    <property type="entry name" value="YgdI/YgdR-like"/>
</dbReference>
<feature type="domain" description="Lipoprotein YgdI/YgdR-like SH3-like" evidence="8">
    <location>
        <begin position="22"/>
        <end position="70"/>
    </location>
</feature>
<feature type="region of interest" description="Disordered" evidence="6">
    <location>
        <begin position="52"/>
        <end position="71"/>
    </location>
</feature>
<dbReference type="InterPro" id="IPR047807">
    <property type="entry name" value="YgdI/YgdR-like_SH3-like"/>
</dbReference>
<dbReference type="NCBIfam" id="NF033216">
    <property type="entry name" value="lipo_YgdI_YgdR"/>
    <property type="match status" value="1"/>
</dbReference>
<evidence type="ECO:0000313" key="10">
    <source>
        <dbReference type="Proteomes" id="UP000242222"/>
    </source>
</evidence>
<dbReference type="STRING" id="1367852.SAMN05216516_102303"/>
<name>A0A1I4W5C7_9GAMM</name>
<organism evidence="9 10">
    <name type="scientific">Izhakiella capsodis</name>
    <dbReference type="NCBI Taxonomy" id="1367852"/>
    <lineage>
        <taxon>Bacteria</taxon>
        <taxon>Pseudomonadati</taxon>
        <taxon>Pseudomonadota</taxon>
        <taxon>Gammaproteobacteria</taxon>
        <taxon>Enterobacterales</taxon>
        <taxon>Erwiniaceae</taxon>
        <taxon>Izhakiella</taxon>
    </lineage>
</organism>
<dbReference type="RefSeq" id="WP_092875732.1">
    <property type="nucleotide sequence ID" value="NZ_FOVC01000002.1"/>
</dbReference>